<feature type="transmembrane region" description="Helical" evidence="5">
    <location>
        <begin position="71"/>
        <end position="91"/>
    </location>
</feature>
<dbReference type="Pfam" id="PF13520">
    <property type="entry name" value="AA_permease_2"/>
    <property type="match status" value="1"/>
</dbReference>
<evidence type="ECO:0000313" key="7">
    <source>
        <dbReference type="Proteomes" id="UP001634394"/>
    </source>
</evidence>
<feature type="transmembrane region" description="Helical" evidence="5">
    <location>
        <begin position="345"/>
        <end position="362"/>
    </location>
</feature>
<feature type="transmembrane region" description="Helical" evidence="5">
    <location>
        <begin position="320"/>
        <end position="339"/>
    </location>
</feature>
<feature type="transmembrane region" description="Helical" evidence="5">
    <location>
        <begin position="147"/>
        <end position="171"/>
    </location>
</feature>
<dbReference type="PANTHER" id="PTHR11785">
    <property type="entry name" value="AMINO ACID TRANSPORTER"/>
    <property type="match status" value="1"/>
</dbReference>
<reference evidence="6 7" key="1">
    <citation type="submission" date="2024-11" db="EMBL/GenBank/DDBJ databases">
        <title>Chromosome-level genome assembly of the freshwater bivalve Anodonta woodiana.</title>
        <authorList>
            <person name="Chen X."/>
        </authorList>
    </citation>
    <scope>NUCLEOTIDE SEQUENCE [LARGE SCALE GENOMIC DNA]</scope>
    <source>
        <strain evidence="6">MN2024</strain>
        <tissue evidence="6">Gills</tissue>
    </source>
</reference>
<keyword evidence="2 5" id="KW-0812">Transmembrane</keyword>
<dbReference type="InterPro" id="IPR050598">
    <property type="entry name" value="AminoAcid_Transporter"/>
</dbReference>
<keyword evidence="4 5" id="KW-0472">Membrane</keyword>
<comment type="subcellular location">
    <subcellularLocation>
        <location evidence="1">Membrane</location>
        <topology evidence="1">Multi-pass membrane protein</topology>
    </subcellularLocation>
</comment>
<dbReference type="GO" id="GO:0016020">
    <property type="term" value="C:membrane"/>
    <property type="evidence" value="ECO:0007669"/>
    <property type="project" value="UniProtKB-SubCell"/>
</dbReference>
<evidence type="ECO:0000256" key="2">
    <source>
        <dbReference type="ARBA" id="ARBA00022692"/>
    </source>
</evidence>
<keyword evidence="7" id="KW-1185">Reference proteome</keyword>
<evidence type="ECO:0008006" key="8">
    <source>
        <dbReference type="Google" id="ProtNLM"/>
    </source>
</evidence>
<dbReference type="AlphaFoldDB" id="A0ABD3VCK0"/>
<accession>A0ABD3VCK0</accession>
<evidence type="ECO:0000256" key="3">
    <source>
        <dbReference type="ARBA" id="ARBA00022989"/>
    </source>
</evidence>
<dbReference type="Gene3D" id="1.20.1740.10">
    <property type="entry name" value="Amino acid/polyamine transporter I"/>
    <property type="match status" value="1"/>
</dbReference>
<sequence length="458" mass="50098">MIEAKQSSAKEEGNVISEKNVKSKLEMEGLQVKRRIGLLSSITFIVGAIIASLVYAELATMLPKSGGDYSYIMEAFGDCPAFLIFWSHAVIGSSSNVVLPLVFADYLCALLFGPCGVPDIIRRMIAAIEMLTLTIVNVTSVRLAVSVQAVCTISKVCALLVIILGGIISLCQGKVENISNGFDGTTTNITSYALAFYSCMWAYGGWYVVNNIAEEVKNPKRNIPKGIVMSMVAVTVIYLLANVSYFTILSKKEFLASSAVAYSWGKRVIGSAAVLIPISVMFSVYGTSNGSLFSAGRLYFAAARNGHSPAIMAYLHIKSLIPVAAVVFPSTVSILLLAYADITELINFIGFISFTIHALVMVSDIKLRLTRKELKPTFKVPLVIPIVTFFICIFMIVAPFLEKPNIEFLYGVAIIFAGLVFYFIFVYFRKKIPGYDWLTLKCQILLEVSPTSPSLRLN</sequence>
<feature type="transmembrane region" description="Helical" evidence="5">
    <location>
        <begin position="36"/>
        <end position="59"/>
    </location>
</feature>
<feature type="transmembrane region" description="Helical" evidence="5">
    <location>
        <begin position="97"/>
        <end position="117"/>
    </location>
</feature>
<dbReference type="Proteomes" id="UP001634394">
    <property type="component" value="Unassembled WGS sequence"/>
</dbReference>
<organism evidence="6 7">
    <name type="scientific">Sinanodonta woodiana</name>
    <name type="common">Chinese pond mussel</name>
    <name type="synonym">Anodonta woodiana</name>
    <dbReference type="NCBI Taxonomy" id="1069815"/>
    <lineage>
        <taxon>Eukaryota</taxon>
        <taxon>Metazoa</taxon>
        <taxon>Spiralia</taxon>
        <taxon>Lophotrochozoa</taxon>
        <taxon>Mollusca</taxon>
        <taxon>Bivalvia</taxon>
        <taxon>Autobranchia</taxon>
        <taxon>Heteroconchia</taxon>
        <taxon>Palaeoheterodonta</taxon>
        <taxon>Unionida</taxon>
        <taxon>Unionoidea</taxon>
        <taxon>Unionidae</taxon>
        <taxon>Unioninae</taxon>
        <taxon>Sinanodonta</taxon>
    </lineage>
</organism>
<comment type="caution">
    <text evidence="6">The sequence shown here is derived from an EMBL/GenBank/DDBJ whole genome shotgun (WGS) entry which is preliminary data.</text>
</comment>
<dbReference type="PANTHER" id="PTHR11785:SF512">
    <property type="entry name" value="SOBREMESA, ISOFORM B"/>
    <property type="match status" value="1"/>
</dbReference>
<evidence type="ECO:0000256" key="4">
    <source>
        <dbReference type="ARBA" id="ARBA00023136"/>
    </source>
</evidence>
<proteinExistence type="predicted"/>
<gene>
    <name evidence="6" type="ORF">ACJMK2_009513</name>
</gene>
<feature type="transmembrane region" description="Helical" evidence="5">
    <location>
        <begin position="382"/>
        <end position="402"/>
    </location>
</feature>
<evidence type="ECO:0000256" key="1">
    <source>
        <dbReference type="ARBA" id="ARBA00004141"/>
    </source>
</evidence>
<keyword evidence="3 5" id="KW-1133">Transmembrane helix</keyword>
<protein>
    <recommendedName>
        <fullName evidence="8">B(0,+)-type amino acid transporter 1</fullName>
    </recommendedName>
</protein>
<dbReference type="PIRSF" id="PIRSF006060">
    <property type="entry name" value="AA_transporter"/>
    <property type="match status" value="1"/>
</dbReference>
<dbReference type="EMBL" id="JBJQND010000012">
    <property type="protein sequence ID" value="KAL3859287.1"/>
    <property type="molecule type" value="Genomic_DNA"/>
</dbReference>
<feature type="transmembrane region" description="Helical" evidence="5">
    <location>
        <begin position="227"/>
        <end position="248"/>
    </location>
</feature>
<evidence type="ECO:0000313" key="6">
    <source>
        <dbReference type="EMBL" id="KAL3859287.1"/>
    </source>
</evidence>
<feature type="transmembrane region" description="Helical" evidence="5">
    <location>
        <begin position="268"/>
        <end position="287"/>
    </location>
</feature>
<evidence type="ECO:0000256" key="5">
    <source>
        <dbReference type="SAM" id="Phobius"/>
    </source>
</evidence>
<feature type="transmembrane region" description="Helical" evidence="5">
    <location>
        <begin position="124"/>
        <end position="141"/>
    </location>
</feature>
<name>A0ABD3VCK0_SINWO</name>
<feature type="transmembrane region" description="Helical" evidence="5">
    <location>
        <begin position="408"/>
        <end position="428"/>
    </location>
</feature>
<dbReference type="InterPro" id="IPR002293">
    <property type="entry name" value="AA/rel_permease1"/>
</dbReference>